<dbReference type="Pfam" id="PF18085">
    <property type="entry name" value="Mak_N_cap"/>
    <property type="match status" value="1"/>
</dbReference>
<dbReference type="EC" id="2.7.1.175" evidence="4"/>
<evidence type="ECO:0000256" key="14">
    <source>
        <dbReference type="ARBA" id="ARBA00049067"/>
    </source>
</evidence>
<evidence type="ECO:0000256" key="11">
    <source>
        <dbReference type="ARBA" id="ARBA00023056"/>
    </source>
</evidence>
<keyword evidence="8" id="KW-0547">Nucleotide-binding</keyword>
<dbReference type="Gene3D" id="3.90.1200.10">
    <property type="match status" value="1"/>
</dbReference>
<comment type="catalytic activity">
    <reaction evidence="14">
        <text>D-maltose + ATP = alpha-maltose 1-phosphate + ADP + H(+)</text>
        <dbReference type="Rhea" id="RHEA:31915"/>
        <dbReference type="ChEBI" id="CHEBI:15378"/>
        <dbReference type="ChEBI" id="CHEBI:17306"/>
        <dbReference type="ChEBI" id="CHEBI:30616"/>
        <dbReference type="ChEBI" id="CHEBI:63576"/>
        <dbReference type="ChEBI" id="CHEBI:456216"/>
        <dbReference type="EC" id="2.7.1.175"/>
    </reaction>
</comment>
<dbReference type="Proteomes" id="UP000734511">
    <property type="component" value="Unassembled WGS sequence"/>
</dbReference>
<gene>
    <name evidence="17" type="ORF">HCN08_16990</name>
</gene>
<reference evidence="17 18" key="1">
    <citation type="submission" date="2020-03" db="EMBL/GenBank/DDBJ databases">
        <title>WGS of actinomycetes isolated from Thailand.</title>
        <authorList>
            <person name="Thawai C."/>
        </authorList>
    </citation>
    <scope>NUCLEOTIDE SEQUENCE [LARGE SCALE GENOMIC DNA]</scope>
    <source>
        <strain evidence="17 18">PRB2-1</strain>
    </source>
</reference>
<comment type="caution">
    <text evidence="17">The sequence shown here is derived from an EMBL/GenBank/DDBJ whole genome shotgun (WGS) entry which is preliminary data.</text>
</comment>
<evidence type="ECO:0000256" key="6">
    <source>
        <dbReference type="ARBA" id="ARBA00022600"/>
    </source>
</evidence>
<evidence type="ECO:0000256" key="7">
    <source>
        <dbReference type="ARBA" id="ARBA00022679"/>
    </source>
</evidence>
<evidence type="ECO:0000256" key="4">
    <source>
        <dbReference type="ARBA" id="ARBA00011962"/>
    </source>
</evidence>
<evidence type="ECO:0000256" key="13">
    <source>
        <dbReference type="ARBA" id="ARBA00031251"/>
    </source>
</evidence>
<dbReference type="InterPro" id="IPR011009">
    <property type="entry name" value="Kinase-like_dom_sf"/>
</dbReference>
<protein>
    <recommendedName>
        <fullName evidence="5">Maltokinase</fullName>
        <ecNumber evidence="4">2.7.1.175</ecNumber>
    </recommendedName>
    <alternativeName>
        <fullName evidence="13">Maltose-1-phosphate synthase</fullName>
    </alternativeName>
</protein>
<evidence type="ECO:0000313" key="17">
    <source>
        <dbReference type="EMBL" id="NJP45078.1"/>
    </source>
</evidence>
<evidence type="ECO:0000259" key="16">
    <source>
        <dbReference type="Pfam" id="PF18085"/>
    </source>
</evidence>
<sequence length="567" mass="58475">MSDSSWTRVPSTTTPPPPDPSPAAPSPTPAAPSPTPAAPGSVGAAAPGPVGAATPGGRAPATPAASAHGPAAPGTASATPGAGGSRTAAQGTDTPAAPGTTASAAPGGARPAAPEAGLLRSLDPLLRGWLPRQRWFAGKGLPIQGFRLAAATELMPPGGRLGPLGLLHVLVDVEQPGRPADCYQLLLGAHPLLPSALIRSALGPAVGGPYDGLTLYDAPHDPRLAALLLERLSLPGRAGRLRFTAEPHAGFPPGLAPRVSTAEQSNTSVVYGDAFILKLFRRVSPGTNPDLELTLALARAGSRRVAEPVAWFESLPAGPDPDAEEPATLGVLQRFLPGSADGWALALASVAEDGDFRSEAAALGRATAEVHASLAAALPVRALDGAALERIAAGMTRRLDETAAEVPAVRPYAGALRSAYDDLARLAAITRTDAPVTAQRIHGDLHLGQALRGPDGQWVLIDFEGEPARPLAERRKPAPPVQDVAGMLRSFDYAAHHSGNGPWADRHRDAYCTGYAQVAGTDPREQPVLIRAFETDKAVYEARYEARHRPAWLPIPLSALARLASTT</sequence>
<feature type="compositionally biased region" description="Low complexity" evidence="15">
    <location>
        <begin position="38"/>
        <end position="115"/>
    </location>
</feature>
<evidence type="ECO:0000256" key="5">
    <source>
        <dbReference type="ARBA" id="ARBA00013882"/>
    </source>
</evidence>
<feature type="domain" description="Maltokinase N-terminal cap" evidence="16">
    <location>
        <begin position="129"/>
        <end position="221"/>
    </location>
</feature>
<evidence type="ECO:0000256" key="15">
    <source>
        <dbReference type="SAM" id="MobiDB-lite"/>
    </source>
</evidence>
<comment type="pathway">
    <text evidence="1">Glycan biosynthesis; glycogen biosynthesis.</text>
</comment>
<feature type="compositionally biased region" description="Pro residues" evidence="15">
    <location>
        <begin position="13"/>
        <end position="37"/>
    </location>
</feature>
<evidence type="ECO:0000313" key="18">
    <source>
        <dbReference type="Proteomes" id="UP000734511"/>
    </source>
</evidence>
<organism evidence="17 18">
    <name type="scientific">Actinacidiphila epipremni</name>
    <dbReference type="NCBI Taxonomy" id="2053013"/>
    <lineage>
        <taxon>Bacteria</taxon>
        <taxon>Bacillati</taxon>
        <taxon>Actinomycetota</taxon>
        <taxon>Actinomycetes</taxon>
        <taxon>Kitasatosporales</taxon>
        <taxon>Streptomycetaceae</taxon>
        <taxon>Actinacidiphila</taxon>
    </lineage>
</organism>
<evidence type="ECO:0000256" key="1">
    <source>
        <dbReference type="ARBA" id="ARBA00004964"/>
    </source>
</evidence>
<keyword evidence="12" id="KW-0119">Carbohydrate metabolism</keyword>
<keyword evidence="7" id="KW-0808">Transferase</keyword>
<dbReference type="InterPro" id="IPR040999">
    <property type="entry name" value="Mak_N_cap"/>
</dbReference>
<evidence type="ECO:0000256" key="12">
    <source>
        <dbReference type="ARBA" id="ARBA00023277"/>
    </source>
</evidence>
<keyword evidence="6" id="KW-0321">Glycogen metabolism</keyword>
<dbReference type="EMBL" id="JAATEJ010000012">
    <property type="protein sequence ID" value="NJP45078.1"/>
    <property type="molecule type" value="Genomic_DNA"/>
</dbReference>
<proteinExistence type="inferred from homology"/>
<dbReference type="SUPFAM" id="SSF56112">
    <property type="entry name" value="Protein kinase-like (PK-like)"/>
    <property type="match status" value="1"/>
</dbReference>
<keyword evidence="9" id="KW-0418">Kinase</keyword>
<feature type="region of interest" description="Disordered" evidence="15">
    <location>
        <begin position="1"/>
        <end position="115"/>
    </location>
</feature>
<evidence type="ECO:0000256" key="8">
    <source>
        <dbReference type="ARBA" id="ARBA00022741"/>
    </source>
</evidence>
<name>A0ABX0ZMG3_9ACTN</name>
<keyword evidence="18" id="KW-1185">Reference proteome</keyword>
<comment type="similarity">
    <text evidence="2">Belongs to the aminoglycoside phosphotransferase family.</text>
</comment>
<evidence type="ECO:0000256" key="10">
    <source>
        <dbReference type="ARBA" id="ARBA00022840"/>
    </source>
</evidence>
<comment type="subunit">
    <text evidence="3">Monomer.</text>
</comment>
<evidence type="ECO:0000256" key="3">
    <source>
        <dbReference type="ARBA" id="ARBA00011245"/>
    </source>
</evidence>
<evidence type="ECO:0000256" key="2">
    <source>
        <dbReference type="ARBA" id="ARBA00006219"/>
    </source>
</evidence>
<keyword evidence="11" id="KW-0320">Glycogen biosynthesis</keyword>
<accession>A0ABX0ZMG3</accession>
<keyword evidence="10" id="KW-0067">ATP-binding</keyword>
<evidence type="ECO:0000256" key="9">
    <source>
        <dbReference type="ARBA" id="ARBA00022777"/>
    </source>
</evidence>